<name>A0A6A6RC03_9PEZI</name>
<accession>A0A6A6RC03</accession>
<gene>
    <name evidence="1" type="ORF">BU16DRAFT_211610</name>
</gene>
<dbReference type="EMBL" id="MU004182">
    <property type="protein sequence ID" value="KAF2501896.1"/>
    <property type="molecule type" value="Genomic_DNA"/>
</dbReference>
<protein>
    <submittedName>
        <fullName evidence="1">Uncharacterized protein</fullName>
    </submittedName>
</protein>
<keyword evidence="2" id="KW-1185">Reference proteome</keyword>
<dbReference type="Proteomes" id="UP000799750">
    <property type="component" value="Unassembled WGS sequence"/>
</dbReference>
<proteinExistence type="predicted"/>
<evidence type="ECO:0000313" key="1">
    <source>
        <dbReference type="EMBL" id="KAF2501896.1"/>
    </source>
</evidence>
<organism evidence="1 2">
    <name type="scientific">Lophium mytilinum</name>
    <dbReference type="NCBI Taxonomy" id="390894"/>
    <lineage>
        <taxon>Eukaryota</taxon>
        <taxon>Fungi</taxon>
        <taxon>Dikarya</taxon>
        <taxon>Ascomycota</taxon>
        <taxon>Pezizomycotina</taxon>
        <taxon>Dothideomycetes</taxon>
        <taxon>Pleosporomycetidae</taxon>
        <taxon>Mytilinidiales</taxon>
        <taxon>Mytilinidiaceae</taxon>
        <taxon>Lophium</taxon>
    </lineage>
</organism>
<reference evidence="1" key="1">
    <citation type="journal article" date="2020" name="Stud. Mycol.">
        <title>101 Dothideomycetes genomes: a test case for predicting lifestyles and emergence of pathogens.</title>
        <authorList>
            <person name="Haridas S."/>
            <person name="Albert R."/>
            <person name="Binder M."/>
            <person name="Bloem J."/>
            <person name="Labutti K."/>
            <person name="Salamov A."/>
            <person name="Andreopoulos B."/>
            <person name="Baker S."/>
            <person name="Barry K."/>
            <person name="Bills G."/>
            <person name="Bluhm B."/>
            <person name="Cannon C."/>
            <person name="Castanera R."/>
            <person name="Culley D."/>
            <person name="Daum C."/>
            <person name="Ezra D."/>
            <person name="Gonzalez J."/>
            <person name="Henrissat B."/>
            <person name="Kuo A."/>
            <person name="Liang C."/>
            <person name="Lipzen A."/>
            <person name="Lutzoni F."/>
            <person name="Magnuson J."/>
            <person name="Mondo S."/>
            <person name="Nolan M."/>
            <person name="Ohm R."/>
            <person name="Pangilinan J."/>
            <person name="Park H.-J."/>
            <person name="Ramirez L."/>
            <person name="Alfaro M."/>
            <person name="Sun H."/>
            <person name="Tritt A."/>
            <person name="Yoshinaga Y."/>
            <person name="Zwiers L.-H."/>
            <person name="Turgeon B."/>
            <person name="Goodwin S."/>
            <person name="Spatafora J."/>
            <person name="Crous P."/>
            <person name="Grigoriev I."/>
        </authorList>
    </citation>
    <scope>NUCLEOTIDE SEQUENCE</scope>
    <source>
        <strain evidence="1">CBS 269.34</strain>
    </source>
</reference>
<dbReference type="AlphaFoldDB" id="A0A6A6RC03"/>
<sequence>MRLRCLLLLTSEQHHGAASRSTSLVRKFIADKQIRYLSLANVAYSSRNLVSTSTHYCSRYFFLSSPATTTSLVTTCLHLLKASRIVSVRDL</sequence>
<evidence type="ECO:0000313" key="2">
    <source>
        <dbReference type="Proteomes" id="UP000799750"/>
    </source>
</evidence>